<dbReference type="GO" id="GO:0015031">
    <property type="term" value="P:protein transport"/>
    <property type="evidence" value="ECO:0007669"/>
    <property type="project" value="UniProtKB-KW"/>
</dbReference>
<protein>
    <recommendedName>
        <fullName evidence="7">t-SNARE coiled-coil homology domain-containing protein</fullName>
    </recommendedName>
</protein>
<reference evidence="8" key="1">
    <citation type="submission" date="2020-08" db="EMBL/GenBank/DDBJ databases">
        <title>Plant Genome Project.</title>
        <authorList>
            <person name="Zhang R.-G."/>
        </authorList>
    </citation>
    <scope>NUCLEOTIDE SEQUENCE</scope>
    <source>
        <strain evidence="8">WSP0</strain>
        <tissue evidence="8">Leaf</tissue>
    </source>
</reference>
<dbReference type="FunFam" id="1.20.5.110:FF:000031">
    <property type="entry name" value="SNAP25 homologous protein SNAP33"/>
    <property type="match status" value="1"/>
</dbReference>
<dbReference type="Proteomes" id="UP000823749">
    <property type="component" value="Chromosome 12"/>
</dbReference>
<keyword evidence="5" id="KW-0472">Membrane</keyword>
<dbReference type="PANTHER" id="PTHR19305:SF9">
    <property type="entry name" value="SYNAPTOSOMAL-ASSOCIATED PROTEIN 29"/>
    <property type="match status" value="1"/>
</dbReference>
<evidence type="ECO:0000256" key="3">
    <source>
        <dbReference type="ARBA" id="ARBA00022448"/>
    </source>
</evidence>
<dbReference type="GO" id="GO:0005886">
    <property type="term" value="C:plasma membrane"/>
    <property type="evidence" value="ECO:0007669"/>
    <property type="project" value="TreeGrafter"/>
</dbReference>
<evidence type="ECO:0000313" key="8">
    <source>
        <dbReference type="EMBL" id="KAG5522757.1"/>
    </source>
</evidence>
<dbReference type="SUPFAM" id="SSF58038">
    <property type="entry name" value="SNARE fusion complex"/>
    <property type="match status" value="2"/>
</dbReference>
<evidence type="ECO:0000256" key="1">
    <source>
        <dbReference type="ARBA" id="ARBA00004370"/>
    </source>
</evidence>
<keyword evidence="4" id="KW-0653">Protein transport</keyword>
<evidence type="ECO:0000256" key="2">
    <source>
        <dbReference type="ARBA" id="ARBA00009480"/>
    </source>
</evidence>
<accession>A0AAV6I2V8</accession>
<feature type="compositionally biased region" description="Polar residues" evidence="6">
    <location>
        <begin position="51"/>
        <end position="62"/>
    </location>
</feature>
<dbReference type="InterPro" id="IPR000727">
    <property type="entry name" value="T_SNARE_dom"/>
</dbReference>
<keyword evidence="3" id="KW-0813">Transport</keyword>
<dbReference type="GO" id="GO:0031201">
    <property type="term" value="C:SNARE complex"/>
    <property type="evidence" value="ECO:0007669"/>
    <property type="project" value="InterPro"/>
</dbReference>
<keyword evidence="9" id="KW-1185">Reference proteome</keyword>
<organism evidence="8 9">
    <name type="scientific">Rhododendron griersonianum</name>
    <dbReference type="NCBI Taxonomy" id="479676"/>
    <lineage>
        <taxon>Eukaryota</taxon>
        <taxon>Viridiplantae</taxon>
        <taxon>Streptophyta</taxon>
        <taxon>Embryophyta</taxon>
        <taxon>Tracheophyta</taxon>
        <taxon>Spermatophyta</taxon>
        <taxon>Magnoliopsida</taxon>
        <taxon>eudicotyledons</taxon>
        <taxon>Gunneridae</taxon>
        <taxon>Pentapetalae</taxon>
        <taxon>asterids</taxon>
        <taxon>Ericales</taxon>
        <taxon>Ericaceae</taxon>
        <taxon>Ericoideae</taxon>
        <taxon>Rhodoreae</taxon>
        <taxon>Rhododendron</taxon>
    </lineage>
</organism>
<dbReference type="GO" id="GO:0005484">
    <property type="term" value="F:SNAP receptor activity"/>
    <property type="evidence" value="ECO:0007669"/>
    <property type="project" value="InterPro"/>
</dbReference>
<feature type="compositionally biased region" description="Polar residues" evidence="6">
    <location>
        <begin position="1"/>
        <end position="31"/>
    </location>
</feature>
<dbReference type="SMART" id="SM00397">
    <property type="entry name" value="t_SNARE"/>
    <property type="match status" value="2"/>
</dbReference>
<evidence type="ECO:0000259" key="7">
    <source>
        <dbReference type="PROSITE" id="PS50192"/>
    </source>
</evidence>
<evidence type="ECO:0000256" key="6">
    <source>
        <dbReference type="SAM" id="MobiDB-lite"/>
    </source>
</evidence>
<evidence type="ECO:0000256" key="5">
    <source>
        <dbReference type="ARBA" id="ARBA00023136"/>
    </source>
</evidence>
<comment type="similarity">
    <text evidence="2">Belongs to the SNAP-25 family.</text>
</comment>
<gene>
    <name evidence="8" type="ORF">RHGRI_034787</name>
</gene>
<name>A0AAV6I2V8_9ERIC</name>
<dbReference type="CDD" id="cd15861">
    <property type="entry name" value="SNARE_SNAP25N_23N_29N_SEC9N"/>
    <property type="match status" value="1"/>
</dbReference>
<evidence type="ECO:0000256" key="4">
    <source>
        <dbReference type="ARBA" id="ARBA00022927"/>
    </source>
</evidence>
<evidence type="ECO:0000313" key="9">
    <source>
        <dbReference type="Proteomes" id="UP000823749"/>
    </source>
</evidence>
<dbReference type="InterPro" id="IPR044766">
    <property type="entry name" value="NPSN/SNAP25-like_N_SNARE"/>
</dbReference>
<feature type="domain" description="T-SNARE coiled-coil homology" evidence="7">
    <location>
        <begin position="205"/>
        <end position="267"/>
    </location>
</feature>
<dbReference type="GO" id="GO:0016192">
    <property type="term" value="P:vesicle-mediated transport"/>
    <property type="evidence" value="ECO:0007669"/>
    <property type="project" value="UniProtKB-ARBA"/>
</dbReference>
<comment type="caution">
    <text evidence="8">The sequence shown here is derived from an EMBL/GenBank/DDBJ whole genome shotgun (WGS) entry which is preliminary data.</text>
</comment>
<dbReference type="PANTHER" id="PTHR19305">
    <property type="entry name" value="SYNAPTOSOMAL ASSOCIATED PROTEIN"/>
    <property type="match status" value="1"/>
</dbReference>
<dbReference type="AlphaFoldDB" id="A0AAV6I2V8"/>
<dbReference type="PROSITE" id="PS50192">
    <property type="entry name" value="T_SNARE"/>
    <property type="match status" value="1"/>
</dbReference>
<sequence>MSSLKKSPLNKNAKQTSVNPKNPGYSTSNPFDSDDELDHKTTRKPARKTTSEPTLDTPNFSASPLDDSAGKQTTSSSYSLYSTARNRYKSDFHDSGGIENQSVQELENYAVYKSEETTKTVDSCLKIAEDMRENATRTLVNLHQQGEQLTRTHMVAADLDHDLSRGEKLLGSLGGLFSKTWKPKRTSPIIGPVIIRGFVVYASFLVEKAKQDDGLSDISNILGDLKDMALDMGSEIDRQNEAMGHVQQDVDVLNTRVLGANRRARRLLGK</sequence>
<feature type="region of interest" description="Disordered" evidence="6">
    <location>
        <begin position="1"/>
        <end position="76"/>
    </location>
</feature>
<dbReference type="Gene3D" id="1.20.5.110">
    <property type="match status" value="2"/>
</dbReference>
<dbReference type="EMBL" id="JACTNZ010000012">
    <property type="protein sequence ID" value="KAG5522757.1"/>
    <property type="molecule type" value="Genomic_DNA"/>
</dbReference>
<comment type="subcellular location">
    <subcellularLocation>
        <location evidence="1">Membrane</location>
    </subcellularLocation>
</comment>
<proteinExistence type="inferred from homology"/>